<feature type="compositionally biased region" description="Basic and acidic residues" evidence="7">
    <location>
        <begin position="98"/>
        <end position="109"/>
    </location>
</feature>
<evidence type="ECO:0000259" key="8">
    <source>
        <dbReference type="Pfam" id="PF06862"/>
    </source>
</evidence>
<keyword evidence="6" id="KW-0687">Ribonucleoprotein</keyword>
<comment type="caution">
    <text evidence="10">The sequence shown here is derived from an EMBL/GenBank/DDBJ whole genome shotgun (WGS) entry which is preliminary data.</text>
</comment>
<protein>
    <recommendedName>
        <fullName evidence="4 6">U3 small nucleolar RNA-associated protein 25</fullName>
        <shortName evidence="6">U3 snoRNA-associated protein 25</shortName>
    </recommendedName>
</protein>
<comment type="similarity">
    <text evidence="3 6">Belongs to the UTP25 family.</text>
</comment>
<dbReference type="FunFam" id="3.40.50.300:FF:001559">
    <property type="entry name" value="U3 small nucleolar RNA-associated protein 25"/>
    <property type="match status" value="1"/>
</dbReference>
<feature type="compositionally biased region" description="Acidic residues" evidence="7">
    <location>
        <begin position="65"/>
        <end position="82"/>
    </location>
</feature>
<dbReference type="InterPro" id="IPR053939">
    <property type="entry name" value="UTP25_C"/>
</dbReference>
<dbReference type="Proteomes" id="UP000646827">
    <property type="component" value="Unassembled WGS sequence"/>
</dbReference>
<evidence type="ECO:0000256" key="5">
    <source>
        <dbReference type="ARBA" id="ARBA00023242"/>
    </source>
</evidence>
<feature type="compositionally biased region" description="Basic and acidic residues" evidence="7">
    <location>
        <begin position="232"/>
        <end position="245"/>
    </location>
</feature>
<feature type="compositionally biased region" description="Acidic residues" evidence="7">
    <location>
        <begin position="110"/>
        <end position="123"/>
    </location>
</feature>
<dbReference type="GO" id="GO:0019843">
    <property type="term" value="F:rRNA binding"/>
    <property type="evidence" value="ECO:0007669"/>
    <property type="project" value="TreeGrafter"/>
</dbReference>
<comment type="subcellular location">
    <subcellularLocation>
        <location evidence="2 6">Nucleus</location>
        <location evidence="2 6">Nucleolus</location>
    </subcellularLocation>
</comment>
<dbReference type="AlphaFoldDB" id="A0A8H7VKR9"/>
<sequence>MVKGRSAVSKSFAHKKNREPSQHVSGLASSKSGSKRKNEPIKYGSLSRKQRNDLKEYGSLIPQDFQDDDEEDNENPSGEEGEPSLKRPRRVVYEEDLDRQMEEDKVRFESEDDQSVDDDEEEENWQKPSAYSQLVGSLQKTSKNQTFYARIKREQEGIEDEEEDDDDDENDMTLNDDDDDDDDNDAEEDEDEESMEEEEEDDGQGLIDKEEKQDQVTIGDESSDDEENDEDPYARHFADEQPKDFDEKISLVEERKWKPETFDDNVLKDVVSYTLSPDKSVKESKPVTDLVKAKVRGRLSKLWKKANKEQLNSEDESQIFTPLQDRLFQQLNEYRDVLYCNRNLDNATEIRNTYVLHALNHIHKNRDRIMRNTNKITKAQADNVDIGDIRDQGFTRPKVLIVVPFRNSAVEIVDMMIKLSGSEQQENKKRFYDEYRLREQESVDDTKPADFLATFKGNIDDHFRLAIKFTRKSMKFYSDYYAADMIIASPLGLRMMIGTEGDKKQDFDFLSSIELVIFDQANNFLMQNWEHVEHILQYMNRIPLDTHGCDISRIKNWYLDKKAQYLRQTLVFTEFLTPEFNAIFNKYFKNVAGKLKIKQKTEDGTILDVIPQVQQTFTRVDTTSLAAMDDTRFKYFIEKTLPGLRKSAIMQSHTLIFIPSYFDFVRIRNYFEDNMYSYEPLSEYTTPKGITRARGQFFHGRTSFLLYTERVHFFRRLNIRGTFHVVFYGLPDHPQFYNEIVNFLGLKFNEASAAEEATFSCTALFSRYDHLKLERIVGTERAQKMCTAQKNVFMFA</sequence>
<evidence type="ECO:0000256" key="3">
    <source>
        <dbReference type="ARBA" id="ARBA00009223"/>
    </source>
</evidence>
<keyword evidence="5 6" id="KW-0539">Nucleus</keyword>
<feature type="domain" description="UTP25 C-terminal" evidence="8">
    <location>
        <begin position="607"/>
        <end position="795"/>
    </location>
</feature>
<dbReference type="OrthoDB" id="10264378at2759"/>
<evidence type="ECO:0000256" key="6">
    <source>
        <dbReference type="RuleBase" id="RU365070"/>
    </source>
</evidence>
<evidence type="ECO:0000256" key="7">
    <source>
        <dbReference type="SAM" id="MobiDB-lite"/>
    </source>
</evidence>
<feature type="domain" description="UTP25 NTP hydrolase-like" evidence="9">
    <location>
        <begin position="334"/>
        <end position="594"/>
    </location>
</feature>
<feature type="compositionally biased region" description="Acidic residues" evidence="7">
    <location>
        <begin position="221"/>
        <end position="231"/>
    </location>
</feature>
<dbReference type="InterPro" id="IPR027417">
    <property type="entry name" value="P-loop_NTPase"/>
</dbReference>
<dbReference type="PANTHER" id="PTHR12933:SF0">
    <property type="entry name" value="U3 SMALL NUCLEOLAR RNA-ASSOCIATED PROTEIN 25 HOMOLOG"/>
    <property type="match status" value="1"/>
</dbReference>
<name>A0A8H7VKR9_9FUNG</name>
<dbReference type="Pfam" id="PF06862">
    <property type="entry name" value="Utp25_C"/>
    <property type="match status" value="1"/>
</dbReference>
<dbReference type="Gene3D" id="3.40.50.300">
    <property type="entry name" value="P-loop containing nucleotide triphosphate hydrolases"/>
    <property type="match status" value="1"/>
</dbReference>
<reference evidence="10 11" key="1">
    <citation type="submission" date="2020-12" db="EMBL/GenBank/DDBJ databases">
        <title>Metabolic potential, ecology and presence of endohyphal bacteria is reflected in genomic diversity of Mucoromycotina.</title>
        <authorList>
            <person name="Muszewska A."/>
            <person name="Okrasinska A."/>
            <person name="Steczkiewicz K."/>
            <person name="Drgas O."/>
            <person name="Orlowska M."/>
            <person name="Perlinska-Lenart U."/>
            <person name="Aleksandrzak-Piekarczyk T."/>
            <person name="Szatraj K."/>
            <person name="Zielenkiewicz U."/>
            <person name="Pilsyk S."/>
            <person name="Malc E."/>
            <person name="Mieczkowski P."/>
            <person name="Kruszewska J.S."/>
            <person name="Biernat P."/>
            <person name="Pawlowska J."/>
        </authorList>
    </citation>
    <scope>NUCLEOTIDE SEQUENCE [LARGE SCALE GENOMIC DNA]</scope>
    <source>
        <strain evidence="10 11">CBS 142.35</strain>
    </source>
</reference>
<evidence type="ECO:0000313" key="11">
    <source>
        <dbReference type="Proteomes" id="UP000646827"/>
    </source>
</evidence>
<feature type="compositionally biased region" description="Acidic residues" evidence="7">
    <location>
        <begin position="157"/>
        <end position="203"/>
    </location>
</feature>
<comment type="subunit">
    <text evidence="6">Component of the ribosomal small subunit (SSU) processome composed of at least 40 protein subunits and snoRNA U3.</text>
</comment>
<keyword evidence="11" id="KW-1185">Reference proteome</keyword>
<dbReference type="InterPro" id="IPR010678">
    <property type="entry name" value="UTP25"/>
</dbReference>
<evidence type="ECO:0000256" key="2">
    <source>
        <dbReference type="ARBA" id="ARBA00004604"/>
    </source>
</evidence>
<dbReference type="Pfam" id="PF22916">
    <property type="entry name" value="UTP25_NTPase-like"/>
    <property type="match status" value="1"/>
</dbReference>
<dbReference type="EMBL" id="JAEPRB010000152">
    <property type="protein sequence ID" value="KAG2220103.1"/>
    <property type="molecule type" value="Genomic_DNA"/>
</dbReference>
<dbReference type="PANTHER" id="PTHR12933">
    <property type="entry name" value="ORF PROTEIN-RELATED"/>
    <property type="match status" value="1"/>
</dbReference>
<feature type="region of interest" description="Disordered" evidence="7">
    <location>
        <begin position="1"/>
        <end position="245"/>
    </location>
</feature>
<evidence type="ECO:0000256" key="1">
    <source>
        <dbReference type="ARBA" id="ARBA00002883"/>
    </source>
</evidence>
<feature type="compositionally biased region" description="Polar residues" evidence="7">
    <location>
        <begin position="22"/>
        <end position="32"/>
    </location>
</feature>
<accession>A0A8H7VKR9</accession>
<evidence type="ECO:0000256" key="4">
    <source>
        <dbReference type="ARBA" id="ARBA00015422"/>
    </source>
</evidence>
<dbReference type="GO" id="GO:0032040">
    <property type="term" value="C:small-subunit processome"/>
    <property type="evidence" value="ECO:0007669"/>
    <property type="project" value="TreeGrafter"/>
</dbReference>
<dbReference type="GO" id="GO:0034511">
    <property type="term" value="F:U3 snoRNA binding"/>
    <property type="evidence" value="ECO:0007669"/>
    <property type="project" value="InterPro"/>
</dbReference>
<keyword evidence="6" id="KW-0698">rRNA processing</keyword>
<evidence type="ECO:0000313" key="10">
    <source>
        <dbReference type="EMBL" id="KAG2220103.1"/>
    </source>
</evidence>
<comment type="function">
    <text evidence="1 6">DEAD-box RNA helicase-like protein required for pre-18S rRNA processing, specifically at sites A0, A1, and A2.</text>
</comment>
<evidence type="ECO:0000259" key="9">
    <source>
        <dbReference type="Pfam" id="PF22916"/>
    </source>
</evidence>
<dbReference type="InterPro" id="IPR053940">
    <property type="entry name" value="UTP25_NTPase-like"/>
</dbReference>
<keyword evidence="6" id="KW-0690">Ribosome biogenesis</keyword>
<gene>
    <name evidence="10" type="ORF">INT45_005864</name>
</gene>
<feature type="compositionally biased region" description="Polar residues" evidence="7">
    <location>
        <begin position="126"/>
        <end position="147"/>
    </location>
</feature>
<organism evidence="10 11">
    <name type="scientific">Circinella minor</name>
    <dbReference type="NCBI Taxonomy" id="1195481"/>
    <lineage>
        <taxon>Eukaryota</taxon>
        <taxon>Fungi</taxon>
        <taxon>Fungi incertae sedis</taxon>
        <taxon>Mucoromycota</taxon>
        <taxon>Mucoromycotina</taxon>
        <taxon>Mucoromycetes</taxon>
        <taxon>Mucorales</taxon>
        <taxon>Lichtheimiaceae</taxon>
        <taxon>Circinella</taxon>
    </lineage>
</organism>
<dbReference type="GO" id="GO:0000462">
    <property type="term" value="P:maturation of SSU-rRNA from tricistronic rRNA transcript (SSU-rRNA, 5.8S rRNA, LSU-rRNA)"/>
    <property type="evidence" value="ECO:0007669"/>
    <property type="project" value="TreeGrafter"/>
</dbReference>
<proteinExistence type="inferred from homology"/>